<dbReference type="SUPFAM" id="SSF52540">
    <property type="entry name" value="P-loop containing nucleoside triphosphate hydrolases"/>
    <property type="match status" value="1"/>
</dbReference>
<evidence type="ECO:0000313" key="2">
    <source>
        <dbReference type="Proteomes" id="UP001501920"/>
    </source>
</evidence>
<sequence length="265" mass="30180">MLAYLRRYRICNDITELRFLLYGPVGAGKSSTINTIKSIFEERQFITCLVSTETTASHTIDFQKFTVGSEKSGRTPIAFYDVMGLEEGQIQGVHTDDIIKALKGNIRNGYKFQRTPISEDSDYYNKDPTLNDKIHCLVSVLPADKIRLTSDAVIDKMRIVRRAASALGIPQMVLLTRVDKTCEIVKESVNKVYQSKKIKEKMQECSNKLGVPMNCIFPVQNYYEETHLRPDINRLMLDTLIQLVHSASDFVERQTETTGNQKLVE</sequence>
<dbReference type="AlphaFoldDB" id="A0A3B4C0L0"/>
<dbReference type="CDD" id="cd00882">
    <property type="entry name" value="Ras_like_GTPase"/>
    <property type="match status" value="1"/>
</dbReference>
<evidence type="ECO:0008006" key="3">
    <source>
        <dbReference type="Google" id="ProtNLM"/>
    </source>
</evidence>
<reference evidence="1 2" key="1">
    <citation type="submission" date="2020-10" db="EMBL/GenBank/DDBJ databases">
        <title>Pygocentrus nattereri (red-bellied piranha) genome, fPygNat1, primary haplotype.</title>
        <authorList>
            <person name="Myers G."/>
            <person name="Meyer A."/>
            <person name="Karagic N."/>
            <person name="Pippel M."/>
            <person name="Winkler S."/>
            <person name="Tracey A."/>
            <person name="Wood J."/>
            <person name="Formenti G."/>
            <person name="Howe K."/>
            <person name="Fedrigo O."/>
            <person name="Jarvis E.D."/>
        </authorList>
    </citation>
    <scope>NUCLEOTIDE SEQUENCE [LARGE SCALE GENOMIC DNA]</scope>
</reference>
<dbReference type="Proteomes" id="UP001501920">
    <property type="component" value="Chromosome 11"/>
</dbReference>
<accession>A0A3B4C0L0</accession>
<proteinExistence type="predicted"/>
<dbReference type="STRING" id="42514.ENSPNAP00000004425"/>
<organism evidence="1 2">
    <name type="scientific">Pygocentrus nattereri</name>
    <name type="common">Red-bellied piranha</name>
    <dbReference type="NCBI Taxonomy" id="42514"/>
    <lineage>
        <taxon>Eukaryota</taxon>
        <taxon>Metazoa</taxon>
        <taxon>Chordata</taxon>
        <taxon>Craniata</taxon>
        <taxon>Vertebrata</taxon>
        <taxon>Euteleostomi</taxon>
        <taxon>Actinopterygii</taxon>
        <taxon>Neopterygii</taxon>
        <taxon>Teleostei</taxon>
        <taxon>Ostariophysi</taxon>
        <taxon>Characiformes</taxon>
        <taxon>Characoidei</taxon>
        <taxon>Pygocentrus</taxon>
    </lineage>
</organism>
<reference evidence="1" key="3">
    <citation type="submission" date="2025-09" db="UniProtKB">
        <authorList>
            <consortium name="Ensembl"/>
        </authorList>
    </citation>
    <scope>IDENTIFICATION</scope>
</reference>
<dbReference type="Ensembl" id="ENSPNAT00000007030.2">
    <property type="protein sequence ID" value="ENSPNAP00000004425.2"/>
    <property type="gene ID" value="ENSPNAG00000010875.2"/>
</dbReference>
<dbReference type="OMA" id="YHEETEM"/>
<dbReference type="PANTHER" id="PTHR14241">
    <property type="entry name" value="INTERFERON-INDUCED PROTEIN 44"/>
    <property type="match status" value="1"/>
</dbReference>
<dbReference type="GeneTree" id="ENSGT00940000160560"/>
<dbReference type="InterPro" id="IPR027417">
    <property type="entry name" value="P-loop_NTPase"/>
</dbReference>
<dbReference type="Gene3D" id="3.40.50.300">
    <property type="entry name" value="P-loop containing nucleotide triphosphate hydrolases"/>
    <property type="match status" value="1"/>
</dbReference>
<name>A0A3B4C0L0_PYGNA</name>
<dbReference type="GO" id="GO:0006955">
    <property type="term" value="P:immune response"/>
    <property type="evidence" value="ECO:0007669"/>
    <property type="project" value="TreeGrafter"/>
</dbReference>
<reference evidence="1" key="2">
    <citation type="submission" date="2025-08" db="UniProtKB">
        <authorList>
            <consortium name="Ensembl"/>
        </authorList>
    </citation>
    <scope>IDENTIFICATION</scope>
</reference>
<protein>
    <recommendedName>
        <fullName evidence="3">G domain-containing protein</fullName>
    </recommendedName>
</protein>
<evidence type="ECO:0000313" key="1">
    <source>
        <dbReference type="Ensembl" id="ENSPNAP00000004425.2"/>
    </source>
</evidence>
<keyword evidence="2" id="KW-1185">Reference proteome</keyword>
<dbReference type="PANTHER" id="PTHR14241:SF1">
    <property type="entry name" value="INTERFERON-INDUCED PROTEIN 44-RELATED"/>
    <property type="match status" value="1"/>
</dbReference>